<gene>
    <name evidence="2" type="ORF">CHS0354_029763</name>
</gene>
<reference evidence="2" key="1">
    <citation type="journal article" date="2021" name="Genome Biol. Evol.">
        <title>A High-Quality Reference Genome for a Parasitic Bivalve with Doubly Uniparental Inheritance (Bivalvia: Unionida).</title>
        <authorList>
            <person name="Smith C.H."/>
        </authorList>
    </citation>
    <scope>NUCLEOTIDE SEQUENCE</scope>
    <source>
        <strain evidence="2">CHS0354</strain>
    </source>
</reference>
<protein>
    <submittedName>
        <fullName evidence="2">Uncharacterized protein</fullName>
    </submittedName>
</protein>
<dbReference type="EMBL" id="JAEAOA010001777">
    <property type="protein sequence ID" value="KAK3610297.1"/>
    <property type="molecule type" value="Genomic_DNA"/>
</dbReference>
<accession>A0AAE0TH42</accession>
<reference evidence="2" key="2">
    <citation type="journal article" date="2021" name="Genome Biol. Evol.">
        <title>Developing a high-quality reference genome for a parasitic bivalve with doubly uniparental inheritance (Bivalvia: Unionida).</title>
        <authorList>
            <person name="Smith C.H."/>
        </authorList>
    </citation>
    <scope>NUCLEOTIDE SEQUENCE</scope>
    <source>
        <strain evidence="2">CHS0354</strain>
        <tissue evidence="2">Mantle</tissue>
    </source>
</reference>
<evidence type="ECO:0000313" key="2">
    <source>
        <dbReference type="EMBL" id="KAK3610297.1"/>
    </source>
</evidence>
<sequence>MEKTWLIRITWQEVTPFARTIDRVFKTIDCTLSLATYKESPRTTTMFPLHSTHQGLRMEQEEKDQTSCEK</sequence>
<keyword evidence="3" id="KW-1185">Reference proteome</keyword>
<organism evidence="2 3">
    <name type="scientific">Potamilus streckersoni</name>
    <dbReference type="NCBI Taxonomy" id="2493646"/>
    <lineage>
        <taxon>Eukaryota</taxon>
        <taxon>Metazoa</taxon>
        <taxon>Spiralia</taxon>
        <taxon>Lophotrochozoa</taxon>
        <taxon>Mollusca</taxon>
        <taxon>Bivalvia</taxon>
        <taxon>Autobranchia</taxon>
        <taxon>Heteroconchia</taxon>
        <taxon>Palaeoheterodonta</taxon>
        <taxon>Unionida</taxon>
        <taxon>Unionoidea</taxon>
        <taxon>Unionidae</taxon>
        <taxon>Ambleminae</taxon>
        <taxon>Lampsilini</taxon>
        <taxon>Potamilus</taxon>
    </lineage>
</organism>
<dbReference type="AlphaFoldDB" id="A0AAE0TH42"/>
<feature type="compositionally biased region" description="Polar residues" evidence="1">
    <location>
        <begin position="45"/>
        <end position="54"/>
    </location>
</feature>
<feature type="region of interest" description="Disordered" evidence="1">
    <location>
        <begin position="45"/>
        <end position="70"/>
    </location>
</feature>
<comment type="caution">
    <text evidence="2">The sequence shown here is derived from an EMBL/GenBank/DDBJ whole genome shotgun (WGS) entry which is preliminary data.</text>
</comment>
<feature type="compositionally biased region" description="Basic and acidic residues" evidence="1">
    <location>
        <begin position="56"/>
        <end position="70"/>
    </location>
</feature>
<name>A0AAE0TH42_9BIVA</name>
<evidence type="ECO:0000313" key="3">
    <source>
        <dbReference type="Proteomes" id="UP001195483"/>
    </source>
</evidence>
<evidence type="ECO:0000256" key="1">
    <source>
        <dbReference type="SAM" id="MobiDB-lite"/>
    </source>
</evidence>
<dbReference type="Proteomes" id="UP001195483">
    <property type="component" value="Unassembled WGS sequence"/>
</dbReference>
<reference evidence="2" key="3">
    <citation type="submission" date="2023-05" db="EMBL/GenBank/DDBJ databases">
        <authorList>
            <person name="Smith C.H."/>
        </authorList>
    </citation>
    <scope>NUCLEOTIDE SEQUENCE</scope>
    <source>
        <strain evidence="2">CHS0354</strain>
        <tissue evidence="2">Mantle</tissue>
    </source>
</reference>
<proteinExistence type="predicted"/>